<name>A0ACC2UUC0_9FUNG</name>
<gene>
    <name evidence="1" type="ORF">DSO57_1003841</name>
</gene>
<keyword evidence="2" id="KW-1185">Reference proteome</keyword>
<accession>A0ACC2UUC0</accession>
<protein>
    <submittedName>
        <fullName evidence="1">Uncharacterized protein</fullName>
    </submittedName>
</protein>
<evidence type="ECO:0000313" key="2">
    <source>
        <dbReference type="Proteomes" id="UP001165960"/>
    </source>
</evidence>
<organism evidence="1 2">
    <name type="scientific">Entomophthora muscae</name>
    <dbReference type="NCBI Taxonomy" id="34485"/>
    <lineage>
        <taxon>Eukaryota</taxon>
        <taxon>Fungi</taxon>
        <taxon>Fungi incertae sedis</taxon>
        <taxon>Zoopagomycota</taxon>
        <taxon>Entomophthoromycotina</taxon>
        <taxon>Entomophthoromycetes</taxon>
        <taxon>Entomophthorales</taxon>
        <taxon>Entomophthoraceae</taxon>
        <taxon>Entomophthora</taxon>
    </lineage>
</organism>
<proteinExistence type="predicted"/>
<dbReference type="EMBL" id="QTSX02000009">
    <property type="protein sequence ID" value="KAJ9090314.1"/>
    <property type="molecule type" value="Genomic_DNA"/>
</dbReference>
<comment type="caution">
    <text evidence="1">The sequence shown here is derived from an EMBL/GenBank/DDBJ whole genome shotgun (WGS) entry which is preliminary data.</text>
</comment>
<reference evidence="1" key="1">
    <citation type="submission" date="2022-04" db="EMBL/GenBank/DDBJ databases">
        <title>Genome of the entomopathogenic fungus Entomophthora muscae.</title>
        <authorList>
            <person name="Elya C."/>
            <person name="Lovett B.R."/>
            <person name="Lee E."/>
            <person name="Macias A.M."/>
            <person name="Hajek A.E."/>
            <person name="De Bivort B.L."/>
            <person name="Kasson M.T."/>
            <person name="De Fine Licht H.H."/>
            <person name="Stajich J.E."/>
        </authorList>
    </citation>
    <scope>NUCLEOTIDE SEQUENCE</scope>
    <source>
        <strain evidence="1">Berkeley</strain>
    </source>
</reference>
<sequence>MDQTRGELHNLTHLQMVLGKIPCIGNKRHNGISSKPSAALGYFKRAMHQPVSAPCLLRILILFSINPRNKLCHMSQLFSWTTFPDFNFFKQLKLQPLYKIILALISSSESDNMLANPGTTPLNTLVQIPWTVSTQQRTQAT</sequence>
<dbReference type="Proteomes" id="UP001165960">
    <property type="component" value="Unassembled WGS sequence"/>
</dbReference>
<evidence type="ECO:0000313" key="1">
    <source>
        <dbReference type="EMBL" id="KAJ9090314.1"/>
    </source>
</evidence>